<dbReference type="PROSITE" id="PS51257">
    <property type="entry name" value="PROKAR_LIPOPROTEIN"/>
    <property type="match status" value="1"/>
</dbReference>
<dbReference type="InterPro" id="IPR016987">
    <property type="entry name" value="UCP023238"/>
</dbReference>
<dbReference type="KEGG" id="pzu:PHZ_c2732"/>
<dbReference type="PIRSF" id="PIRSF032038">
    <property type="entry name" value="UCP023238"/>
    <property type="match status" value="1"/>
</dbReference>
<sequence>MNAATARIPSRIPLPREPSMSLLRPALAAAVLAACASSAVAQPKSETRAALVQTLSDCRKVADDSARLACYDAAAAALEQAEAKGDIVVVDRDQARSVRRQAFGFSLPSLSVFERGEEKEELDTIESRIAQVGRAGTGKWILRLEEGGTWTQVDAQELTLYPKTGQSVKIRKATLGSFLASVEGRRAFRVRRTE</sequence>
<dbReference type="Proteomes" id="UP000001868">
    <property type="component" value="Chromosome"/>
</dbReference>
<evidence type="ECO:0000313" key="3">
    <source>
        <dbReference type="Proteomes" id="UP000001868"/>
    </source>
</evidence>
<dbReference type="eggNOG" id="ENOG5032UVT">
    <property type="taxonomic scope" value="Bacteria"/>
</dbReference>
<keyword evidence="1" id="KW-0732">Signal</keyword>
<feature type="chain" id="PRO_5002825491" evidence="1">
    <location>
        <begin position="42"/>
        <end position="194"/>
    </location>
</feature>
<gene>
    <name evidence="2" type="ordered locus">PHZ_c2732</name>
</gene>
<accession>B4RHV0</accession>
<keyword evidence="3" id="KW-1185">Reference proteome</keyword>
<evidence type="ECO:0000256" key="1">
    <source>
        <dbReference type="SAM" id="SignalP"/>
    </source>
</evidence>
<name>B4RHV0_PHEZH</name>
<feature type="signal peptide" evidence="1">
    <location>
        <begin position="1"/>
        <end position="41"/>
    </location>
</feature>
<dbReference type="HOGENOM" id="CLU_114088_0_0_5"/>
<dbReference type="AlphaFoldDB" id="B4RHV0"/>
<proteinExistence type="predicted"/>
<protein>
    <submittedName>
        <fullName evidence="2">Uncharacterized protein</fullName>
    </submittedName>
</protein>
<dbReference type="EMBL" id="CP000747">
    <property type="protein sequence ID" value="ACG79141.1"/>
    <property type="molecule type" value="Genomic_DNA"/>
</dbReference>
<reference evidence="2 3" key="1">
    <citation type="journal article" date="2008" name="BMC Genomics">
        <title>Complete genome of Phenylobacterium zucineum - a novel facultative intracellular bacterium isolated from human erythroleukemia cell line K562.</title>
        <authorList>
            <person name="Luo Y."/>
            <person name="Xu X."/>
            <person name="Ding Z."/>
            <person name="Liu Z."/>
            <person name="Zhang B."/>
            <person name="Yan Z."/>
            <person name="Sun J."/>
            <person name="Hu S."/>
            <person name="Hu X."/>
        </authorList>
    </citation>
    <scope>NUCLEOTIDE SEQUENCE [LARGE SCALE GENOMIC DNA]</scope>
    <source>
        <strain evidence="2 3">HLK1</strain>
    </source>
</reference>
<organism evidence="2 3">
    <name type="scientific">Phenylobacterium zucineum (strain HLK1)</name>
    <dbReference type="NCBI Taxonomy" id="450851"/>
    <lineage>
        <taxon>Bacteria</taxon>
        <taxon>Pseudomonadati</taxon>
        <taxon>Pseudomonadota</taxon>
        <taxon>Alphaproteobacteria</taxon>
        <taxon>Caulobacterales</taxon>
        <taxon>Caulobacteraceae</taxon>
        <taxon>Phenylobacterium</taxon>
    </lineage>
</organism>
<evidence type="ECO:0000313" key="2">
    <source>
        <dbReference type="EMBL" id="ACG79141.1"/>
    </source>
</evidence>